<dbReference type="KEGG" id="aar:Acear_1119"/>
<protein>
    <recommendedName>
        <fullName evidence="1">PrcB C-terminal domain-containing protein</fullName>
    </recommendedName>
</protein>
<reference evidence="2 3" key="1">
    <citation type="journal article" date="2010" name="Stand. Genomic Sci.">
        <title>Complete genome sequence of Acetohalobium arabaticum type strain (Z-7288).</title>
        <authorList>
            <person name="Sikorski J."/>
            <person name="Lapidus A."/>
            <person name="Chertkov O."/>
            <person name="Lucas S."/>
            <person name="Copeland A."/>
            <person name="Glavina Del Rio T."/>
            <person name="Nolan M."/>
            <person name="Tice H."/>
            <person name="Cheng J.F."/>
            <person name="Han C."/>
            <person name="Brambilla E."/>
            <person name="Pitluck S."/>
            <person name="Liolios K."/>
            <person name="Ivanova N."/>
            <person name="Mavromatis K."/>
            <person name="Mikhailova N."/>
            <person name="Pati A."/>
            <person name="Bruce D."/>
            <person name="Detter C."/>
            <person name="Tapia R."/>
            <person name="Goodwin L."/>
            <person name="Chen A."/>
            <person name="Palaniappan K."/>
            <person name="Land M."/>
            <person name="Hauser L."/>
            <person name="Chang Y.J."/>
            <person name="Jeffries C.D."/>
            <person name="Rohde M."/>
            <person name="Goker M."/>
            <person name="Spring S."/>
            <person name="Woyke T."/>
            <person name="Bristow J."/>
            <person name="Eisen J.A."/>
            <person name="Markowitz V."/>
            <person name="Hugenholtz P."/>
            <person name="Kyrpides N.C."/>
            <person name="Klenk H.P."/>
        </authorList>
    </citation>
    <scope>NUCLEOTIDE SEQUENCE [LARGE SCALE GENOMIC DNA]</scope>
    <source>
        <strain evidence="3">ATCC 49924 / DSM 5501 / Z-7288</strain>
    </source>
</reference>
<sequence>MYRGVVLIGILITLLVTTGCNVDDNKSGTIIYNSEQELIGEWTKQEPPQETKYKLITEENKQKVLTTYSDDEAKPYYQKIKELDLTKKVAVLAYLGPMPTGGYGIQINKVIQKNNQLIAEIKYISPQPDDMVTMAVTYPYDLVTLKIDKLSVEESSKLDLVIVEENNVK</sequence>
<dbReference type="PROSITE" id="PS51257">
    <property type="entry name" value="PROKAR_LIPOPROTEIN"/>
    <property type="match status" value="1"/>
</dbReference>
<dbReference type="Proteomes" id="UP000001661">
    <property type="component" value="Chromosome"/>
</dbReference>
<evidence type="ECO:0000259" key="1">
    <source>
        <dbReference type="Pfam" id="PF14343"/>
    </source>
</evidence>
<dbReference type="AlphaFoldDB" id="D9QQ50"/>
<keyword evidence="3" id="KW-1185">Reference proteome</keyword>
<name>D9QQ50_ACEAZ</name>
<accession>D9QQ50</accession>
<evidence type="ECO:0000313" key="2">
    <source>
        <dbReference type="EMBL" id="ADL12641.1"/>
    </source>
</evidence>
<dbReference type="RefSeq" id="WP_013278087.1">
    <property type="nucleotide sequence ID" value="NC_014378.1"/>
</dbReference>
<gene>
    <name evidence="2" type="ordered locus">Acear_1119</name>
</gene>
<dbReference type="InterPro" id="IPR025748">
    <property type="entry name" value="PrcB_C_dom"/>
</dbReference>
<dbReference type="HOGENOM" id="CLU_1575048_0_0_9"/>
<proteinExistence type="predicted"/>
<dbReference type="OrthoDB" id="422698at2"/>
<evidence type="ECO:0000313" key="3">
    <source>
        <dbReference type="Proteomes" id="UP000001661"/>
    </source>
</evidence>
<feature type="domain" description="PrcB C-terminal" evidence="1">
    <location>
        <begin position="91"/>
        <end position="145"/>
    </location>
</feature>
<organism evidence="2 3">
    <name type="scientific">Acetohalobium arabaticum (strain ATCC 49924 / DSM 5501 / Z-7288)</name>
    <dbReference type="NCBI Taxonomy" id="574087"/>
    <lineage>
        <taxon>Bacteria</taxon>
        <taxon>Bacillati</taxon>
        <taxon>Bacillota</taxon>
        <taxon>Clostridia</taxon>
        <taxon>Halanaerobiales</taxon>
        <taxon>Halobacteroidaceae</taxon>
        <taxon>Acetohalobium</taxon>
    </lineage>
</organism>
<dbReference type="EMBL" id="CP002105">
    <property type="protein sequence ID" value="ADL12641.1"/>
    <property type="molecule type" value="Genomic_DNA"/>
</dbReference>
<dbReference type="Pfam" id="PF14343">
    <property type="entry name" value="PrcB_C"/>
    <property type="match status" value="1"/>
</dbReference>